<proteinExistence type="predicted"/>
<gene>
    <name evidence="2" type="ORF">E2562_029008</name>
</gene>
<name>A0A6G1E3E6_9ORYZ</name>
<protein>
    <submittedName>
        <fullName evidence="2">Uncharacterized protein</fullName>
    </submittedName>
</protein>
<sequence length="59" mass="6086">MGAAPVAVPGAAVDGKRRTESPRPSGSPVAELEKRCSTKMNYSSKNSMELGCSEVGVFG</sequence>
<organism evidence="2 3">
    <name type="scientific">Oryza meyeriana var. granulata</name>
    <dbReference type="NCBI Taxonomy" id="110450"/>
    <lineage>
        <taxon>Eukaryota</taxon>
        <taxon>Viridiplantae</taxon>
        <taxon>Streptophyta</taxon>
        <taxon>Embryophyta</taxon>
        <taxon>Tracheophyta</taxon>
        <taxon>Spermatophyta</taxon>
        <taxon>Magnoliopsida</taxon>
        <taxon>Liliopsida</taxon>
        <taxon>Poales</taxon>
        <taxon>Poaceae</taxon>
        <taxon>BOP clade</taxon>
        <taxon>Oryzoideae</taxon>
        <taxon>Oryzeae</taxon>
        <taxon>Oryzinae</taxon>
        <taxon>Oryza</taxon>
        <taxon>Oryza meyeriana</taxon>
    </lineage>
</organism>
<accession>A0A6G1E3E6</accession>
<reference evidence="2 3" key="1">
    <citation type="submission" date="2019-11" db="EMBL/GenBank/DDBJ databases">
        <title>Whole genome sequence of Oryza granulata.</title>
        <authorList>
            <person name="Li W."/>
        </authorList>
    </citation>
    <scope>NUCLEOTIDE SEQUENCE [LARGE SCALE GENOMIC DNA]</scope>
    <source>
        <strain evidence="3">cv. Menghai</strain>
        <tissue evidence="2">Leaf</tissue>
    </source>
</reference>
<evidence type="ECO:0000256" key="1">
    <source>
        <dbReference type="SAM" id="MobiDB-lite"/>
    </source>
</evidence>
<dbReference type="Proteomes" id="UP000479710">
    <property type="component" value="Unassembled WGS sequence"/>
</dbReference>
<dbReference type="EMBL" id="SPHZ02000005">
    <property type="protein sequence ID" value="KAF0919237.1"/>
    <property type="molecule type" value="Genomic_DNA"/>
</dbReference>
<feature type="compositionally biased region" description="Low complexity" evidence="1">
    <location>
        <begin position="1"/>
        <end position="13"/>
    </location>
</feature>
<keyword evidence="3" id="KW-1185">Reference proteome</keyword>
<evidence type="ECO:0000313" key="3">
    <source>
        <dbReference type="Proteomes" id="UP000479710"/>
    </source>
</evidence>
<comment type="caution">
    <text evidence="2">The sequence shown here is derived from an EMBL/GenBank/DDBJ whole genome shotgun (WGS) entry which is preliminary data.</text>
</comment>
<evidence type="ECO:0000313" key="2">
    <source>
        <dbReference type="EMBL" id="KAF0919237.1"/>
    </source>
</evidence>
<feature type="region of interest" description="Disordered" evidence="1">
    <location>
        <begin position="1"/>
        <end position="34"/>
    </location>
</feature>
<dbReference type="AlphaFoldDB" id="A0A6G1E3E6"/>